<dbReference type="GO" id="GO:0005634">
    <property type="term" value="C:nucleus"/>
    <property type="evidence" value="ECO:0007669"/>
    <property type="project" value="TreeGrafter"/>
</dbReference>
<proteinExistence type="predicted"/>
<dbReference type="OrthoDB" id="18781at2759"/>
<dbReference type="AlphaFoldDB" id="A0A7J7LA67"/>
<sequence length="224" mass="25765">MKEVYEGVVYMHQGKTYLVNALDLSGKVALCQEANLKYYTKTRDYTDIHGSNGIFDTIDLSLPNYSYESQVHPYSRELLTAALDLPISCYCAGGTGCPNCVQYQFSAPEKTTKHKREEEGNEKKDWKRKKAEPRTWQRDLQQKYEVNEEKKKGKTNANNKKTKVEEADVLLKKKVKGLEIDDLTYEQLVYVPLIQLKTLIPKIPKNGLGNRAPRKRQAKFPELD</sequence>
<evidence type="ECO:0000313" key="2">
    <source>
        <dbReference type="EMBL" id="KAF6139525.1"/>
    </source>
</evidence>
<feature type="compositionally biased region" description="Basic and acidic residues" evidence="1">
    <location>
        <begin position="115"/>
        <end position="125"/>
    </location>
</feature>
<feature type="region of interest" description="Disordered" evidence="1">
    <location>
        <begin position="203"/>
        <end position="224"/>
    </location>
</feature>
<name>A0A7J7LA67_9MAGN</name>
<protein>
    <submittedName>
        <fullName evidence="2">Uncharacterized protein</fullName>
    </submittedName>
</protein>
<dbReference type="PANTHER" id="PTHR47957">
    <property type="entry name" value="ATP-DEPENDENT HELICASE HRQ1"/>
    <property type="match status" value="1"/>
</dbReference>
<reference evidence="2 3" key="1">
    <citation type="journal article" date="2020" name="IScience">
        <title>Genome Sequencing of the Endangered Kingdonia uniflora (Circaeasteraceae, Ranunculales) Reveals Potential Mechanisms of Evolutionary Specialization.</title>
        <authorList>
            <person name="Sun Y."/>
            <person name="Deng T."/>
            <person name="Zhang A."/>
            <person name="Moore M.J."/>
            <person name="Landis J.B."/>
            <person name="Lin N."/>
            <person name="Zhang H."/>
            <person name="Zhang X."/>
            <person name="Huang J."/>
            <person name="Zhang X."/>
            <person name="Sun H."/>
            <person name="Wang H."/>
        </authorList>
    </citation>
    <scope>NUCLEOTIDE SEQUENCE [LARGE SCALE GENOMIC DNA]</scope>
    <source>
        <strain evidence="2">TB1705</strain>
        <tissue evidence="2">Leaf</tissue>
    </source>
</reference>
<gene>
    <name evidence="2" type="ORF">GIB67_015482</name>
</gene>
<dbReference type="Proteomes" id="UP000541444">
    <property type="component" value="Unassembled WGS sequence"/>
</dbReference>
<dbReference type="GO" id="GO:0036297">
    <property type="term" value="P:interstrand cross-link repair"/>
    <property type="evidence" value="ECO:0007669"/>
    <property type="project" value="TreeGrafter"/>
</dbReference>
<keyword evidence="3" id="KW-1185">Reference proteome</keyword>
<dbReference type="PANTHER" id="PTHR47957:SF3">
    <property type="entry name" value="ATP-DEPENDENT HELICASE HRQ1"/>
    <property type="match status" value="1"/>
</dbReference>
<evidence type="ECO:0000313" key="3">
    <source>
        <dbReference type="Proteomes" id="UP000541444"/>
    </source>
</evidence>
<dbReference type="GO" id="GO:0043138">
    <property type="term" value="F:3'-5' DNA helicase activity"/>
    <property type="evidence" value="ECO:0007669"/>
    <property type="project" value="TreeGrafter"/>
</dbReference>
<accession>A0A7J7LA67</accession>
<feature type="region of interest" description="Disordered" evidence="1">
    <location>
        <begin position="109"/>
        <end position="139"/>
    </location>
</feature>
<dbReference type="GO" id="GO:0006289">
    <property type="term" value="P:nucleotide-excision repair"/>
    <property type="evidence" value="ECO:0007669"/>
    <property type="project" value="TreeGrafter"/>
</dbReference>
<comment type="caution">
    <text evidence="2">The sequence shown here is derived from an EMBL/GenBank/DDBJ whole genome shotgun (WGS) entry which is preliminary data.</text>
</comment>
<dbReference type="EMBL" id="JACGCM010002464">
    <property type="protein sequence ID" value="KAF6139525.1"/>
    <property type="molecule type" value="Genomic_DNA"/>
</dbReference>
<organism evidence="2 3">
    <name type="scientific">Kingdonia uniflora</name>
    <dbReference type="NCBI Taxonomy" id="39325"/>
    <lineage>
        <taxon>Eukaryota</taxon>
        <taxon>Viridiplantae</taxon>
        <taxon>Streptophyta</taxon>
        <taxon>Embryophyta</taxon>
        <taxon>Tracheophyta</taxon>
        <taxon>Spermatophyta</taxon>
        <taxon>Magnoliopsida</taxon>
        <taxon>Ranunculales</taxon>
        <taxon>Circaeasteraceae</taxon>
        <taxon>Kingdonia</taxon>
    </lineage>
</organism>
<evidence type="ECO:0000256" key="1">
    <source>
        <dbReference type="SAM" id="MobiDB-lite"/>
    </source>
</evidence>